<dbReference type="RefSeq" id="WP_084058045.1">
    <property type="nucleotide sequence ID" value="NZ_FWXF01000013.1"/>
</dbReference>
<feature type="transmembrane region" description="Helical" evidence="1">
    <location>
        <begin position="230"/>
        <end position="258"/>
    </location>
</feature>
<dbReference type="AlphaFoldDB" id="A0A1W1XND5"/>
<evidence type="ECO:0000313" key="3">
    <source>
        <dbReference type="Proteomes" id="UP000192783"/>
    </source>
</evidence>
<evidence type="ECO:0000313" key="2">
    <source>
        <dbReference type="EMBL" id="SMC25394.1"/>
    </source>
</evidence>
<dbReference type="OrthoDB" id="5499031at2"/>
<reference evidence="2 3" key="1">
    <citation type="submission" date="2017-04" db="EMBL/GenBank/DDBJ databases">
        <authorList>
            <person name="Afonso C.L."/>
            <person name="Miller P.J."/>
            <person name="Scott M.A."/>
            <person name="Spackman E."/>
            <person name="Goraichik I."/>
            <person name="Dimitrov K.M."/>
            <person name="Suarez D.L."/>
            <person name="Swayne D.E."/>
        </authorList>
    </citation>
    <scope>NUCLEOTIDE SEQUENCE [LARGE SCALE GENOMIC DNA]</scope>
    <source>
        <strain evidence="2 3">DSM 13146</strain>
    </source>
</reference>
<organism evidence="2 3">
    <name type="scientific">Desulfacinum hydrothermale DSM 13146</name>
    <dbReference type="NCBI Taxonomy" id="1121390"/>
    <lineage>
        <taxon>Bacteria</taxon>
        <taxon>Pseudomonadati</taxon>
        <taxon>Thermodesulfobacteriota</taxon>
        <taxon>Syntrophobacteria</taxon>
        <taxon>Syntrophobacterales</taxon>
        <taxon>Syntrophobacteraceae</taxon>
        <taxon>Desulfacinum</taxon>
    </lineage>
</organism>
<proteinExistence type="predicted"/>
<evidence type="ECO:0008006" key="4">
    <source>
        <dbReference type="Google" id="ProtNLM"/>
    </source>
</evidence>
<feature type="transmembrane region" description="Helical" evidence="1">
    <location>
        <begin position="14"/>
        <end position="34"/>
    </location>
</feature>
<feature type="transmembrane region" description="Helical" evidence="1">
    <location>
        <begin position="200"/>
        <end position="218"/>
    </location>
</feature>
<name>A0A1W1XND5_9BACT</name>
<keyword evidence="3" id="KW-1185">Reference proteome</keyword>
<keyword evidence="1" id="KW-0812">Transmembrane</keyword>
<feature type="transmembrane region" description="Helical" evidence="1">
    <location>
        <begin position="69"/>
        <end position="94"/>
    </location>
</feature>
<protein>
    <recommendedName>
        <fullName evidence="4">MotA/TolQ/ExbB proton channel family protein</fullName>
    </recommendedName>
</protein>
<evidence type="ECO:0000256" key="1">
    <source>
        <dbReference type="SAM" id="Phobius"/>
    </source>
</evidence>
<dbReference type="Proteomes" id="UP000192783">
    <property type="component" value="Unassembled WGS sequence"/>
</dbReference>
<dbReference type="EMBL" id="FWXF01000013">
    <property type="protein sequence ID" value="SMC25394.1"/>
    <property type="molecule type" value="Genomic_DNA"/>
</dbReference>
<accession>A0A1W1XND5</accession>
<sequence>MEYGIRRYESSQRLGWFLFFLVALAGGIPARGLIRAWMGGVGFSAATVNAESVKQAGFWFQLPWVEKGFAGPILLFLFGVLLSFLVLRALWLMLQAMGTFAAARSLAEHLGELPRHPKPDSGWILESPDRILPVDRLERAACRLPFSFFSLAHKRLRLLLSGSQGVPSSDEMMHREQRLEGVDWHLTVSSWEPFRWIARFLPLVGLVQSGWIFFLHLQPVIQGTGELGDVVVVGALSLLPFVQAAAAAIVFGLGAGLLSRLENYHLTRLDGLLYDQLLARLPLHNADTLLLLRTLQNQFEELQRGLKRIEQALKAPSR</sequence>
<keyword evidence="1" id="KW-0472">Membrane</keyword>
<keyword evidence="1" id="KW-1133">Transmembrane helix</keyword>
<gene>
    <name evidence="2" type="ORF">SAMN02746041_02314</name>
</gene>